<keyword evidence="2 5" id="KW-0808">Transferase</keyword>
<dbReference type="InterPro" id="IPR028098">
    <property type="entry name" value="Glyco_trans_4-like_N"/>
</dbReference>
<reference evidence="5 6" key="1">
    <citation type="submission" date="2018-10" db="EMBL/GenBank/DDBJ databases">
        <authorList>
            <person name="Jung H.S."/>
            <person name="Jeon C.O."/>
        </authorList>
    </citation>
    <scope>NUCLEOTIDE SEQUENCE [LARGE SCALE GENOMIC DNA]</scope>
    <source>
        <strain evidence="5 6">MA-7-27</strain>
    </source>
</reference>
<evidence type="ECO:0000256" key="3">
    <source>
        <dbReference type="SAM" id="MobiDB-lite"/>
    </source>
</evidence>
<keyword evidence="6" id="KW-1185">Reference proteome</keyword>
<dbReference type="CDD" id="cd03820">
    <property type="entry name" value="GT4_AmsD-like"/>
    <property type="match status" value="1"/>
</dbReference>
<dbReference type="AlphaFoldDB" id="A0A3L9Y5F5"/>
<feature type="domain" description="Glycosyltransferase subfamily 4-like N-terminal" evidence="4">
    <location>
        <begin position="110"/>
        <end position="249"/>
    </location>
</feature>
<evidence type="ECO:0000256" key="1">
    <source>
        <dbReference type="ARBA" id="ARBA00022676"/>
    </source>
</evidence>
<feature type="region of interest" description="Disordered" evidence="3">
    <location>
        <begin position="1"/>
        <end position="49"/>
    </location>
</feature>
<dbReference type="Pfam" id="PF13692">
    <property type="entry name" value="Glyco_trans_1_4"/>
    <property type="match status" value="1"/>
</dbReference>
<dbReference type="Proteomes" id="UP000281343">
    <property type="component" value="Unassembled WGS sequence"/>
</dbReference>
<keyword evidence="1" id="KW-0328">Glycosyltransferase</keyword>
<gene>
    <name evidence="5" type="ORF">D9R08_14720</name>
</gene>
<accession>A0A3L9Y5F5</accession>
<name>A0A3L9Y5F5_9RHOB</name>
<organism evidence="5 6">
    <name type="scientific">Rhodophyticola porphyridii</name>
    <dbReference type="NCBI Taxonomy" id="1852017"/>
    <lineage>
        <taxon>Bacteria</taxon>
        <taxon>Pseudomonadati</taxon>
        <taxon>Pseudomonadota</taxon>
        <taxon>Alphaproteobacteria</taxon>
        <taxon>Rhodobacterales</taxon>
        <taxon>Roseobacteraceae</taxon>
        <taxon>Rhodophyticola</taxon>
    </lineage>
</organism>
<evidence type="ECO:0000313" key="5">
    <source>
        <dbReference type="EMBL" id="RMA41553.1"/>
    </source>
</evidence>
<dbReference type="PANTHER" id="PTHR12526:SF510">
    <property type="entry name" value="D-INOSITOL 3-PHOSPHATE GLYCOSYLTRANSFERASE"/>
    <property type="match status" value="1"/>
</dbReference>
<dbReference type="Gene3D" id="3.40.50.2000">
    <property type="entry name" value="Glycogen Phosphorylase B"/>
    <property type="match status" value="2"/>
</dbReference>
<dbReference type="Pfam" id="PF13579">
    <property type="entry name" value="Glyco_trans_4_4"/>
    <property type="match status" value="1"/>
</dbReference>
<dbReference type="GO" id="GO:0016757">
    <property type="term" value="F:glycosyltransferase activity"/>
    <property type="evidence" value="ECO:0007669"/>
    <property type="project" value="UniProtKB-KW"/>
</dbReference>
<protein>
    <submittedName>
        <fullName evidence="5">Glycosyltransferase family 4 protein</fullName>
    </submittedName>
</protein>
<evidence type="ECO:0000256" key="2">
    <source>
        <dbReference type="ARBA" id="ARBA00022679"/>
    </source>
</evidence>
<feature type="region of interest" description="Disordered" evidence="3">
    <location>
        <begin position="64"/>
        <end position="92"/>
    </location>
</feature>
<comment type="caution">
    <text evidence="5">The sequence shown here is derived from an EMBL/GenBank/DDBJ whole genome shotgun (WGS) entry which is preliminary data.</text>
</comment>
<sequence>MNGADLCPLGDNFGQSPQAGTDTGDAVTLRRAKKRHHGSLLGSGYSSNDPADAVLEPLEGYLSHLSSRSPRPCPRRPNRKTTPPPGPDPAGAIRSKIVRIVLFHGGFGAGGTEKVVALLARHRAALGDEVHVAGLTEPPNGSFFDYPPEVSLHVADRESGASGHGGQLLRFQHTRQCLKQYRPDIAIAFLTKVNTLTVLAAMGTGVPVIISERNNPSAQPASAFWRPLNRFAMARAAAIVMQTERICSELPMTLQRRSIVIPNPCSPIGQPRMAPPEGEGVHLVAVGRLDPQKGFDLLLQAFKKIRCRHTDLKLTIFGEGSQREALEGLSKRLGIDDAVRFPGVTAHPGAWIEEGDIMVLSSRYEGFPNVVAEATVSGLPVVAFDCPYGPRELIEDGRNGMLVREGDVDALAEAMSRLAADPDLRASMRAAAPLNRTRLSEHAVMRLWDQTIDATLQKRDLRSVGAVNGVSHKT</sequence>
<evidence type="ECO:0000259" key="4">
    <source>
        <dbReference type="Pfam" id="PF13579"/>
    </source>
</evidence>
<dbReference type="SUPFAM" id="SSF53756">
    <property type="entry name" value="UDP-Glycosyltransferase/glycogen phosphorylase"/>
    <property type="match status" value="1"/>
</dbReference>
<evidence type="ECO:0000313" key="6">
    <source>
        <dbReference type="Proteomes" id="UP000281343"/>
    </source>
</evidence>
<dbReference type="EMBL" id="RCNT01000007">
    <property type="protein sequence ID" value="RMA41553.1"/>
    <property type="molecule type" value="Genomic_DNA"/>
</dbReference>
<proteinExistence type="predicted"/>
<dbReference type="PANTHER" id="PTHR12526">
    <property type="entry name" value="GLYCOSYLTRANSFERASE"/>
    <property type="match status" value="1"/>
</dbReference>